<gene>
    <name evidence="3" type="ORF">EYF80_029952</name>
</gene>
<evidence type="ECO:0000256" key="2">
    <source>
        <dbReference type="SAM" id="Phobius"/>
    </source>
</evidence>
<evidence type="ECO:0000256" key="1">
    <source>
        <dbReference type="SAM" id="MobiDB-lite"/>
    </source>
</evidence>
<dbReference type="Proteomes" id="UP000314294">
    <property type="component" value="Unassembled WGS sequence"/>
</dbReference>
<reference evidence="3 4" key="1">
    <citation type="submission" date="2019-03" db="EMBL/GenBank/DDBJ databases">
        <title>First draft genome of Liparis tanakae, snailfish: a comprehensive survey of snailfish specific genes.</title>
        <authorList>
            <person name="Kim W."/>
            <person name="Song I."/>
            <person name="Jeong J.-H."/>
            <person name="Kim D."/>
            <person name="Kim S."/>
            <person name="Ryu S."/>
            <person name="Song J.Y."/>
            <person name="Lee S.K."/>
        </authorList>
    </citation>
    <scope>NUCLEOTIDE SEQUENCE [LARGE SCALE GENOMIC DNA]</scope>
    <source>
        <tissue evidence="3">Muscle</tissue>
    </source>
</reference>
<dbReference type="EMBL" id="SRLO01000347">
    <property type="protein sequence ID" value="TNN59846.1"/>
    <property type="molecule type" value="Genomic_DNA"/>
</dbReference>
<evidence type="ECO:0000313" key="4">
    <source>
        <dbReference type="Proteomes" id="UP000314294"/>
    </source>
</evidence>
<organism evidence="3 4">
    <name type="scientific">Liparis tanakae</name>
    <name type="common">Tanaka's snailfish</name>
    <dbReference type="NCBI Taxonomy" id="230148"/>
    <lineage>
        <taxon>Eukaryota</taxon>
        <taxon>Metazoa</taxon>
        <taxon>Chordata</taxon>
        <taxon>Craniata</taxon>
        <taxon>Vertebrata</taxon>
        <taxon>Euteleostomi</taxon>
        <taxon>Actinopterygii</taxon>
        <taxon>Neopterygii</taxon>
        <taxon>Teleostei</taxon>
        <taxon>Neoteleostei</taxon>
        <taxon>Acanthomorphata</taxon>
        <taxon>Eupercaria</taxon>
        <taxon>Perciformes</taxon>
        <taxon>Cottioidei</taxon>
        <taxon>Cottales</taxon>
        <taxon>Liparidae</taxon>
        <taxon>Liparis</taxon>
    </lineage>
</organism>
<feature type="compositionally biased region" description="Basic and acidic residues" evidence="1">
    <location>
        <begin position="94"/>
        <end position="103"/>
    </location>
</feature>
<feature type="region of interest" description="Disordered" evidence="1">
    <location>
        <begin position="92"/>
        <end position="115"/>
    </location>
</feature>
<feature type="transmembrane region" description="Helical" evidence="2">
    <location>
        <begin position="14"/>
        <end position="33"/>
    </location>
</feature>
<comment type="caution">
    <text evidence="3">The sequence shown here is derived from an EMBL/GenBank/DDBJ whole genome shotgun (WGS) entry which is preliminary data.</text>
</comment>
<protein>
    <submittedName>
        <fullName evidence="3">Uncharacterized protein</fullName>
    </submittedName>
</protein>
<name>A0A4Z2H235_9TELE</name>
<keyword evidence="2" id="KW-0472">Membrane</keyword>
<proteinExistence type="predicted"/>
<dbReference type="AlphaFoldDB" id="A0A4Z2H235"/>
<evidence type="ECO:0000313" key="3">
    <source>
        <dbReference type="EMBL" id="TNN59846.1"/>
    </source>
</evidence>
<accession>A0A4Z2H235</accession>
<keyword evidence="2" id="KW-1133">Transmembrane helix</keyword>
<keyword evidence="2" id="KW-0812">Transmembrane</keyword>
<sequence>MLDRYDRRGLKKTLVRIFFMLWSGKIGFFLPHANGGSQLVLLAESLEGSLHPYFQLEDTFCMSFCCCIKVTVTSSCRQRMLPDTAAMKWSMSSDRARGAERRPRGGGVWVGVRQD</sequence>
<keyword evidence="4" id="KW-1185">Reference proteome</keyword>